<evidence type="ECO:0000313" key="3">
    <source>
        <dbReference type="Proteomes" id="UP000076632"/>
    </source>
</evidence>
<dbReference type="EMBL" id="KV407458">
    <property type="protein sequence ID" value="KZF22488.1"/>
    <property type="molecule type" value="Genomic_DNA"/>
</dbReference>
<dbReference type="AlphaFoldDB" id="A0A165GR26"/>
<feature type="region of interest" description="Disordered" evidence="1">
    <location>
        <begin position="38"/>
        <end position="62"/>
    </location>
</feature>
<keyword evidence="3" id="KW-1185">Reference proteome</keyword>
<sequence>MLISAGVLHLFRLAWSPSGRLVFVLVSFTATLPRRATPSENLPSTHLGQGSTIRVGSESRLT</sequence>
<protein>
    <submittedName>
        <fullName evidence="2">Uncharacterized protein</fullName>
    </submittedName>
</protein>
<accession>A0A165GR26</accession>
<organism evidence="2 3">
    <name type="scientific">Xylona heveae (strain CBS 132557 / TC161)</name>
    <dbReference type="NCBI Taxonomy" id="1328760"/>
    <lineage>
        <taxon>Eukaryota</taxon>
        <taxon>Fungi</taxon>
        <taxon>Dikarya</taxon>
        <taxon>Ascomycota</taxon>
        <taxon>Pezizomycotina</taxon>
        <taxon>Xylonomycetes</taxon>
        <taxon>Xylonales</taxon>
        <taxon>Xylonaceae</taxon>
        <taxon>Xylona</taxon>
    </lineage>
</organism>
<evidence type="ECO:0000313" key="2">
    <source>
        <dbReference type="EMBL" id="KZF22488.1"/>
    </source>
</evidence>
<gene>
    <name evidence="2" type="ORF">L228DRAFT_246786</name>
</gene>
<dbReference type="GeneID" id="28897634"/>
<dbReference type="InParanoid" id="A0A165GR26"/>
<evidence type="ECO:0000256" key="1">
    <source>
        <dbReference type="SAM" id="MobiDB-lite"/>
    </source>
</evidence>
<name>A0A165GR26_XYLHT</name>
<reference evidence="2 3" key="1">
    <citation type="journal article" date="2016" name="Fungal Biol.">
        <title>The genome of Xylona heveae provides a window into fungal endophytism.</title>
        <authorList>
            <person name="Gazis R."/>
            <person name="Kuo A."/>
            <person name="Riley R."/>
            <person name="LaButti K."/>
            <person name="Lipzen A."/>
            <person name="Lin J."/>
            <person name="Amirebrahimi M."/>
            <person name="Hesse C.N."/>
            <person name="Spatafora J.W."/>
            <person name="Henrissat B."/>
            <person name="Hainaut M."/>
            <person name="Grigoriev I.V."/>
            <person name="Hibbett D.S."/>
        </authorList>
    </citation>
    <scope>NUCLEOTIDE SEQUENCE [LARGE SCALE GENOMIC DNA]</scope>
    <source>
        <strain evidence="2 3">TC161</strain>
    </source>
</reference>
<dbReference type="RefSeq" id="XP_018188043.1">
    <property type="nucleotide sequence ID" value="XM_018332497.1"/>
</dbReference>
<proteinExistence type="predicted"/>
<dbReference type="Proteomes" id="UP000076632">
    <property type="component" value="Unassembled WGS sequence"/>
</dbReference>